<dbReference type="OrthoDB" id="664859at2"/>
<feature type="signal peptide" evidence="1">
    <location>
        <begin position="1"/>
        <end position="20"/>
    </location>
</feature>
<accession>A0A0C1KZY4</accession>
<keyword evidence="1" id="KW-0732">Signal</keyword>
<dbReference type="EMBL" id="JSVC01000027">
    <property type="protein sequence ID" value="KIC92856.1"/>
    <property type="molecule type" value="Genomic_DNA"/>
</dbReference>
<keyword evidence="3" id="KW-1185">Reference proteome</keyword>
<dbReference type="AlphaFoldDB" id="A0A0C1KZY4"/>
<evidence type="ECO:0000256" key="1">
    <source>
        <dbReference type="SAM" id="SignalP"/>
    </source>
</evidence>
<gene>
    <name evidence="2" type="ORF">OI18_20800</name>
</gene>
<feature type="chain" id="PRO_5002148697" evidence="1">
    <location>
        <begin position="21"/>
        <end position="370"/>
    </location>
</feature>
<dbReference type="Proteomes" id="UP000031408">
    <property type="component" value="Unassembled WGS sequence"/>
</dbReference>
<proteinExistence type="predicted"/>
<comment type="caution">
    <text evidence="2">The sequence shown here is derived from an EMBL/GenBank/DDBJ whole genome shotgun (WGS) entry which is preliminary data.</text>
</comment>
<sequence>MKKCLLALVLATGISGTGFAQQSKTDKAFEPPTDFSFNRRFYFELGQGNKLRVELSDINDLQRVGNIDSILALVSKDLELFKDSLAIKENTRRVDHFTDAAGNRKVRILQFPPDGSSFLIHGNEPASLKVEQDTLNILGIIKNPPTPSEKISRTKPRYYRFSLYLNDLDNLQTYLDGRLNQKIEVFREHYTDKWDKKKEWGRLTLTQDPTIKADQPKAFATGPGDYIGFNGSVQVQNYKNYFVPSFGLGAEVTLSNRDRQWRHVIGVNWEPQFLFAKDDKEQMQVYRNDFVSLHYGQGPVKDNDPRKETHFTAIVSLGYLVYRKGDFYEKNTFRLGMGRLKLVKTSIEPMIYFHDFFRGVSPGLRVIQHF</sequence>
<reference evidence="2 3" key="1">
    <citation type="submission" date="2014-11" db="EMBL/GenBank/DDBJ databases">
        <title>Genome sequence of Flavihumibacter solisilvae 3-3.</title>
        <authorList>
            <person name="Zhou G."/>
            <person name="Li M."/>
            <person name="Wang G."/>
        </authorList>
    </citation>
    <scope>NUCLEOTIDE SEQUENCE [LARGE SCALE GENOMIC DNA]</scope>
    <source>
        <strain evidence="2 3">3-3</strain>
    </source>
</reference>
<evidence type="ECO:0000313" key="3">
    <source>
        <dbReference type="Proteomes" id="UP000031408"/>
    </source>
</evidence>
<name>A0A0C1KZY4_9BACT</name>
<organism evidence="2 3">
    <name type="scientific">Flavihumibacter solisilvae</name>
    <dbReference type="NCBI Taxonomy" id="1349421"/>
    <lineage>
        <taxon>Bacteria</taxon>
        <taxon>Pseudomonadati</taxon>
        <taxon>Bacteroidota</taxon>
        <taxon>Chitinophagia</taxon>
        <taxon>Chitinophagales</taxon>
        <taxon>Chitinophagaceae</taxon>
        <taxon>Flavihumibacter</taxon>
    </lineage>
</organism>
<dbReference type="RefSeq" id="WP_039143550.1">
    <property type="nucleotide sequence ID" value="NZ_JSVC01000027.1"/>
</dbReference>
<dbReference type="STRING" id="1349421.OI18_20800"/>
<protein>
    <submittedName>
        <fullName evidence="2">Uncharacterized protein</fullName>
    </submittedName>
</protein>
<evidence type="ECO:0000313" key="2">
    <source>
        <dbReference type="EMBL" id="KIC92856.1"/>
    </source>
</evidence>